<name>A0AAW9WPT0_9FIRM</name>
<dbReference type="PANTHER" id="PTHR33376:SF7">
    <property type="entry name" value="C4-DICARBOXYLATE-BINDING PROTEIN DCTB"/>
    <property type="match status" value="1"/>
</dbReference>
<evidence type="ECO:0008006" key="8">
    <source>
        <dbReference type="Google" id="ProtNLM"/>
    </source>
</evidence>
<keyword evidence="2" id="KW-0813">Transport</keyword>
<dbReference type="NCBIfam" id="NF037995">
    <property type="entry name" value="TRAP_S1"/>
    <property type="match status" value="1"/>
</dbReference>
<dbReference type="InterPro" id="IPR038404">
    <property type="entry name" value="TRAP_DctP_sf"/>
</dbReference>
<comment type="caution">
    <text evidence="6">The sequence shown here is derived from an EMBL/GenBank/DDBJ whole genome shotgun (WGS) entry which is preliminary data.</text>
</comment>
<dbReference type="PROSITE" id="PS51257">
    <property type="entry name" value="PROKAR_LIPOPROTEIN"/>
    <property type="match status" value="1"/>
</dbReference>
<gene>
    <name evidence="6" type="ORF">GNE07_27370</name>
</gene>
<keyword evidence="3 5" id="KW-0732">Signal</keyword>
<evidence type="ECO:0000256" key="3">
    <source>
        <dbReference type="ARBA" id="ARBA00022729"/>
    </source>
</evidence>
<evidence type="ECO:0000256" key="2">
    <source>
        <dbReference type="ARBA" id="ARBA00022448"/>
    </source>
</evidence>
<dbReference type="EMBL" id="WNME01000032">
    <property type="protein sequence ID" value="MUB66738.1"/>
    <property type="molecule type" value="Genomic_DNA"/>
</dbReference>
<evidence type="ECO:0000313" key="7">
    <source>
        <dbReference type="Proteomes" id="UP000434223"/>
    </source>
</evidence>
<organism evidence="6 7">
    <name type="scientific">Hungatella hathewayi</name>
    <dbReference type="NCBI Taxonomy" id="154046"/>
    <lineage>
        <taxon>Bacteria</taxon>
        <taxon>Bacillati</taxon>
        <taxon>Bacillota</taxon>
        <taxon>Clostridia</taxon>
        <taxon>Lachnospirales</taxon>
        <taxon>Lachnospiraceae</taxon>
        <taxon>Hungatella</taxon>
    </lineage>
</organism>
<dbReference type="Gene3D" id="3.40.190.170">
    <property type="entry name" value="Bacterial extracellular solute-binding protein, family 7"/>
    <property type="match status" value="1"/>
</dbReference>
<evidence type="ECO:0000313" key="6">
    <source>
        <dbReference type="EMBL" id="MUB66738.1"/>
    </source>
</evidence>
<dbReference type="GO" id="GO:0055085">
    <property type="term" value="P:transmembrane transport"/>
    <property type="evidence" value="ECO:0007669"/>
    <property type="project" value="InterPro"/>
</dbReference>
<sequence>MRKMKRVAALALVSIMVLSACSGGGQSNTAAEQPAAKTKQETSASKSEETISIKVTTTQNPNQQMGKGMALLEENLKKELGDGVKVDGYDSAQLYTGAEEITACEHGDIQMFFGTGGVMETVSKSVMVVKLPYLFPDTETAYEVLEDPQINSMIYGKLDDSGLKLLGMFNSGISMAANNKHAIKSPGDFKGLKMRAPGTMEAMNLAQLGASSITTPAEETYSSVQQGVIDGMVTPTSVFLARNFNEVQDYVTNPGMMALTIGYLVCNEEWLESLPEDVKAKVLKAVDSTVEQMRIDIQKDTDQIFEKCAELGCDVYTMTPDDIEAMKSALEPVYDKMAEEVGRDVIDAVKAKVDEVTK</sequence>
<dbReference type="Pfam" id="PF03480">
    <property type="entry name" value="DctP"/>
    <property type="match status" value="1"/>
</dbReference>
<feature type="region of interest" description="Disordered" evidence="4">
    <location>
        <begin position="22"/>
        <end position="50"/>
    </location>
</feature>
<evidence type="ECO:0000256" key="4">
    <source>
        <dbReference type="SAM" id="MobiDB-lite"/>
    </source>
</evidence>
<dbReference type="CDD" id="cd13603">
    <property type="entry name" value="PBP2_TRAP_Siap_TeaA_like"/>
    <property type="match status" value="1"/>
</dbReference>
<evidence type="ECO:0000256" key="1">
    <source>
        <dbReference type="ARBA" id="ARBA00009023"/>
    </source>
</evidence>
<evidence type="ECO:0000256" key="5">
    <source>
        <dbReference type="SAM" id="SignalP"/>
    </source>
</evidence>
<proteinExistence type="inferred from homology"/>
<comment type="similarity">
    <text evidence="1">Belongs to the bacterial solute-binding protein 7 family.</text>
</comment>
<dbReference type="PANTHER" id="PTHR33376">
    <property type="match status" value="1"/>
</dbReference>
<accession>A0AAW9WPT0</accession>
<dbReference type="InterPro" id="IPR018389">
    <property type="entry name" value="DctP_fam"/>
</dbReference>
<dbReference type="Proteomes" id="UP000434223">
    <property type="component" value="Unassembled WGS sequence"/>
</dbReference>
<reference evidence="6 7" key="1">
    <citation type="submission" date="2019-09" db="EMBL/GenBank/DDBJ databases">
        <title>Draft genome sequencing of Hungatella hathewayi 123Y-2.</title>
        <authorList>
            <person name="Lv Q."/>
            <person name="Li S."/>
        </authorList>
    </citation>
    <scope>NUCLEOTIDE SEQUENCE [LARGE SCALE GENOMIC DNA]</scope>
    <source>
        <strain evidence="6 7">123Y-2</strain>
    </source>
</reference>
<feature type="signal peptide" evidence="5">
    <location>
        <begin position="1"/>
        <end position="22"/>
    </location>
</feature>
<protein>
    <recommendedName>
        <fullName evidence="8">TRAP transporter substrate-binding protein</fullName>
    </recommendedName>
</protein>
<dbReference type="AlphaFoldDB" id="A0AAW9WPT0"/>
<dbReference type="RefSeq" id="WP_055652188.1">
    <property type="nucleotide sequence ID" value="NZ_CZAZ01000049.1"/>
</dbReference>
<feature type="chain" id="PRO_5043522071" description="TRAP transporter substrate-binding protein" evidence="5">
    <location>
        <begin position="23"/>
        <end position="358"/>
    </location>
</feature>